<dbReference type="SUPFAM" id="SSF46689">
    <property type="entry name" value="Homeodomain-like"/>
    <property type="match status" value="1"/>
</dbReference>
<evidence type="ECO:0008006" key="4">
    <source>
        <dbReference type="Google" id="ProtNLM"/>
    </source>
</evidence>
<dbReference type="Proteomes" id="UP000316123">
    <property type="component" value="Unassembled WGS sequence"/>
</dbReference>
<comment type="similarity">
    <text evidence="1">Belongs to the transposase 8 family.</text>
</comment>
<dbReference type="EMBL" id="VFEQ01000028">
    <property type="protein sequence ID" value="TWR51740.1"/>
    <property type="molecule type" value="Genomic_DNA"/>
</dbReference>
<evidence type="ECO:0000313" key="3">
    <source>
        <dbReference type="Proteomes" id="UP000316123"/>
    </source>
</evidence>
<name>A0A9X9BLZ6_PSEMA</name>
<dbReference type="GO" id="GO:0006313">
    <property type="term" value="P:DNA transposition"/>
    <property type="evidence" value="ECO:0007669"/>
    <property type="project" value="InterPro"/>
</dbReference>
<proteinExistence type="inferred from homology"/>
<protein>
    <recommendedName>
        <fullName evidence="4">Transposase</fullName>
    </recommendedName>
</protein>
<accession>A0A9X9BLZ6</accession>
<dbReference type="Pfam" id="PF01527">
    <property type="entry name" value="HTH_Tnp_1"/>
    <property type="match status" value="1"/>
</dbReference>
<dbReference type="InterPro" id="IPR009057">
    <property type="entry name" value="Homeodomain-like_sf"/>
</dbReference>
<evidence type="ECO:0000313" key="2">
    <source>
        <dbReference type="EMBL" id="TWR51740.1"/>
    </source>
</evidence>
<evidence type="ECO:0000256" key="1">
    <source>
        <dbReference type="ARBA" id="ARBA00009964"/>
    </source>
</evidence>
<gene>
    <name evidence="2" type="ORF">FIV41_27740</name>
</gene>
<dbReference type="GO" id="GO:0004803">
    <property type="term" value="F:transposase activity"/>
    <property type="evidence" value="ECO:0007669"/>
    <property type="project" value="InterPro"/>
</dbReference>
<comment type="caution">
    <text evidence="2">The sequence shown here is derived from an EMBL/GenBank/DDBJ whole genome shotgun (WGS) entry which is preliminary data.</text>
</comment>
<reference evidence="2 3" key="1">
    <citation type="submission" date="2019-06" db="EMBL/GenBank/DDBJ databases">
        <title>Pseudomonas bimorpha sp. nov. isolated from bovine raw milk and skim milk concentrate.</title>
        <authorList>
            <person name="Hofmann K."/>
            <person name="Huptas C."/>
            <person name="Doll E."/>
            <person name="Scherer S."/>
            <person name="Wenning M."/>
        </authorList>
    </citation>
    <scope>NUCLEOTIDE SEQUENCE [LARGE SCALE GENOMIC DNA]</scope>
    <source>
        <strain evidence="2 3">DSM 13124</strain>
    </source>
</reference>
<dbReference type="GO" id="GO:0003677">
    <property type="term" value="F:DNA binding"/>
    <property type="evidence" value="ECO:0007669"/>
    <property type="project" value="InterPro"/>
</dbReference>
<dbReference type="AlphaFoldDB" id="A0A9X9BLZ6"/>
<dbReference type="InterPro" id="IPR002514">
    <property type="entry name" value="Transposase_8"/>
</dbReference>
<organism evidence="2 3">
    <name type="scientific">Pseudomonas marginalis</name>
    <name type="common">Pseudomonas panacis</name>
    <dbReference type="NCBI Taxonomy" id="298"/>
    <lineage>
        <taxon>Bacteria</taxon>
        <taxon>Pseudomonadati</taxon>
        <taxon>Pseudomonadota</taxon>
        <taxon>Gammaproteobacteria</taxon>
        <taxon>Pseudomonadales</taxon>
        <taxon>Pseudomonadaceae</taxon>
        <taxon>Pseudomonas</taxon>
    </lineage>
</organism>
<sequence length="109" mass="12229">MRRWYPPKLIFPKPFKAQVVQECLQPGATMSSVAIHHGIHANVIRKWLPNYRHQSPATLLAFVPVKAAPRRATEEMVIISLPLGDKFITVKWPASDPDGCACFIRGLAQ</sequence>
<dbReference type="OrthoDB" id="9800877at2"/>
<dbReference type="RefSeq" id="WP_083381331.1">
    <property type="nucleotide sequence ID" value="NZ_VFEQ01000028.1"/>
</dbReference>